<keyword evidence="4 5" id="KW-0833">Ubl conjugation pathway</keyword>
<dbReference type="Gene3D" id="3.30.2410.10">
    <property type="entry name" value="Hect, E3 ligase catalytic domain"/>
    <property type="match status" value="1"/>
</dbReference>
<dbReference type="InterPro" id="IPR042556">
    <property type="entry name" value="AZUL_sf"/>
</dbReference>
<dbReference type="InterPro" id="IPR044611">
    <property type="entry name" value="E3A/B/C-like"/>
</dbReference>
<keyword evidence="8" id="KW-1185">Reference proteome</keyword>
<organism evidence="8 9">
    <name type="scientific">Nicrophorus vespilloides</name>
    <name type="common">Boreal carrion beetle</name>
    <dbReference type="NCBI Taxonomy" id="110193"/>
    <lineage>
        <taxon>Eukaryota</taxon>
        <taxon>Metazoa</taxon>
        <taxon>Ecdysozoa</taxon>
        <taxon>Arthropoda</taxon>
        <taxon>Hexapoda</taxon>
        <taxon>Insecta</taxon>
        <taxon>Pterygota</taxon>
        <taxon>Neoptera</taxon>
        <taxon>Endopterygota</taxon>
        <taxon>Coleoptera</taxon>
        <taxon>Polyphaga</taxon>
        <taxon>Staphyliniformia</taxon>
        <taxon>Silphidae</taxon>
        <taxon>Nicrophorinae</taxon>
        <taxon>Nicrophorus</taxon>
    </lineage>
</organism>
<comment type="catalytic activity">
    <reaction evidence="1">
        <text>S-ubiquitinyl-[E2 ubiquitin-conjugating enzyme]-L-cysteine + [acceptor protein]-L-lysine = [E2 ubiquitin-conjugating enzyme]-L-cysteine + N(6)-ubiquitinyl-[acceptor protein]-L-lysine.</text>
        <dbReference type="EC" id="2.3.2.26"/>
    </reaction>
</comment>
<evidence type="ECO:0000313" key="9">
    <source>
        <dbReference type="RefSeq" id="XP_017772085.1"/>
    </source>
</evidence>
<dbReference type="PANTHER" id="PTHR45700">
    <property type="entry name" value="UBIQUITIN-PROTEIN LIGASE E3C"/>
    <property type="match status" value="1"/>
</dbReference>
<dbReference type="EC" id="2.3.2.26" evidence="2"/>
<dbReference type="InterPro" id="IPR035983">
    <property type="entry name" value="Hect_E3_ubiquitin_ligase"/>
</dbReference>
<dbReference type="SUPFAM" id="SSF56204">
    <property type="entry name" value="Hect, E3 ligase catalytic domain"/>
    <property type="match status" value="1"/>
</dbReference>
<sequence>MYQIIAYTYTPHAFLIHFAYYIYFHYMHANKNTLENDFFTPSISKEIMSNEEIKKNPRKRQRRHSSEELLNDQEASSSDILNKMKRAAAKKLIERYFYQLTDGCGNPQCQNKFCASSGEVNNITPNQAAAKAIELFSKEAQLCERHPTKMARTQEDSVISILPETNNEESNSSVDTTQLAVPCNEMALTSSSESTSKANSTVTSFTDDETVPYLTEEKLLEIIDECETCKQYSKLIRTLGQVFSNISSLTRSFRQTPSTPIDAMLDIATGDFMTLKKEDVRSLEGEKDKDEDSCVDATSCEGVRKRMELDYPSLRRSYAALFNLPNNIFESAMVNALVSLAGYLQMELQTRNPKTCSEDDIVDVLIMAFEIPALGSGDFLETAFPALCRATKWLTVDIQAKLAYAWAGPGCSSLRSFLENLHQLVTLRVILSQFHPDFFVQDENVVTAATSIMRVLYYSNILAGALESPELNQDDETDLSNLGRKLHQKVLPVDELAAQLGINVLDCRKPFLPFSEFYNEPLSDVVEMDKDFANYKGDIHKFSFMRYPFILTPATKTLGLYYDNRIRMFSERRNSFLQNVSLGTNTSPYLRLRVRREHIIDDALVALEMVALENPIDLKKQLVVEFEGEQGIDEGGVSKEFFQLVVEEIFNPDYAMFTFQNDSQTTWFNPTSFETESQFTLIGVVLGLAIYNNVILSVNFPMVLYRKLMGKKGSFEDLAEWNPTLYNSLKQLLEYTEDDIEDVFMQTFRVSYQDVFGTLLHHDLMENGDQTAVNQNNKREFVKLYADFLLNKSVEKQFKAFYKGFQMVVDESPLEMLFRPEEVELLICGSKNFDFIELENATEYDGGYTNSTLIVRHFWSVVHAFSSEEQRKLLQFTTGSDRVPIGGLSKLKMVIARNGPDSDRLPTAHTCFNVLLLPEYLTKEKLKDRLIKAINYSKGFGML</sequence>
<evidence type="ECO:0000256" key="6">
    <source>
        <dbReference type="SAM" id="MobiDB-lite"/>
    </source>
</evidence>
<dbReference type="PANTHER" id="PTHR45700:SF8">
    <property type="entry name" value="HECT-TYPE E3 UBIQUITIN TRANSFERASE"/>
    <property type="match status" value="1"/>
</dbReference>
<dbReference type="InterPro" id="IPR032353">
    <property type="entry name" value="AZUL"/>
</dbReference>
<dbReference type="SMART" id="SM00119">
    <property type="entry name" value="HECTc"/>
    <property type="match status" value="1"/>
</dbReference>
<dbReference type="InterPro" id="IPR000569">
    <property type="entry name" value="HECT_dom"/>
</dbReference>
<dbReference type="Gene3D" id="3.90.1750.10">
    <property type="entry name" value="Hect, E3 ligase catalytic domains"/>
    <property type="match status" value="1"/>
</dbReference>
<dbReference type="Gene3D" id="3.30.2160.10">
    <property type="entry name" value="Hect, E3 ligase catalytic domain"/>
    <property type="match status" value="1"/>
</dbReference>
<dbReference type="GeneID" id="108559350"/>
<feature type="region of interest" description="Disordered" evidence="6">
    <location>
        <begin position="50"/>
        <end position="75"/>
    </location>
</feature>
<dbReference type="Pfam" id="PF16558">
    <property type="entry name" value="AZUL"/>
    <property type="match status" value="1"/>
</dbReference>
<feature type="domain" description="HECT" evidence="7">
    <location>
        <begin position="614"/>
        <end position="943"/>
    </location>
</feature>
<keyword evidence="9" id="KW-0436">Ligase</keyword>
<dbReference type="Pfam" id="PF00632">
    <property type="entry name" value="HECT"/>
    <property type="match status" value="1"/>
</dbReference>
<gene>
    <name evidence="9" type="primary">LOC108559350</name>
</gene>
<dbReference type="GO" id="GO:0016874">
    <property type="term" value="F:ligase activity"/>
    <property type="evidence" value="ECO:0007669"/>
    <property type="project" value="UniProtKB-KW"/>
</dbReference>
<feature type="active site" description="Glycyl thioester intermediate" evidence="5">
    <location>
        <position position="911"/>
    </location>
</feature>
<proteinExistence type="predicted"/>
<evidence type="ECO:0000256" key="5">
    <source>
        <dbReference type="PROSITE-ProRule" id="PRU00104"/>
    </source>
</evidence>
<evidence type="ECO:0000256" key="4">
    <source>
        <dbReference type="ARBA" id="ARBA00022786"/>
    </source>
</evidence>
<reference evidence="9" key="1">
    <citation type="submission" date="2025-08" db="UniProtKB">
        <authorList>
            <consortium name="RefSeq"/>
        </authorList>
    </citation>
    <scope>IDENTIFICATION</scope>
    <source>
        <tissue evidence="9">Whole Larva</tissue>
    </source>
</reference>
<evidence type="ECO:0000256" key="1">
    <source>
        <dbReference type="ARBA" id="ARBA00000885"/>
    </source>
</evidence>
<name>A0ABM1MBY5_NICVS</name>
<keyword evidence="3" id="KW-0808">Transferase</keyword>
<evidence type="ECO:0000259" key="7">
    <source>
        <dbReference type="PROSITE" id="PS50237"/>
    </source>
</evidence>
<dbReference type="PROSITE" id="PS50237">
    <property type="entry name" value="HECT"/>
    <property type="match status" value="1"/>
</dbReference>
<dbReference type="Gene3D" id="6.10.130.10">
    <property type="entry name" value="Ubiquitin-protein ligase E3A, N-terminal zinc-binding domain (AZUL)"/>
    <property type="match status" value="1"/>
</dbReference>
<protein>
    <recommendedName>
        <fullName evidence="2">HECT-type E3 ubiquitin transferase</fullName>
        <ecNumber evidence="2">2.3.2.26</ecNumber>
    </recommendedName>
</protein>
<accession>A0ABM1MBY5</accession>
<dbReference type="RefSeq" id="XP_017772085.1">
    <property type="nucleotide sequence ID" value="XM_017916596.1"/>
</dbReference>
<evidence type="ECO:0000256" key="2">
    <source>
        <dbReference type="ARBA" id="ARBA00012485"/>
    </source>
</evidence>
<dbReference type="CDD" id="cd00078">
    <property type="entry name" value="HECTc"/>
    <property type="match status" value="1"/>
</dbReference>
<evidence type="ECO:0000313" key="8">
    <source>
        <dbReference type="Proteomes" id="UP000695000"/>
    </source>
</evidence>
<evidence type="ECO:0000256" key="3">
    <source>
        <dbReference type="ARBA" id="ARBA00022679"/>
    </source>
</evidence>
<dbReference type="Proteomes" id="UP000695000">
    <property type="component" value="Unplaced"/>
</dbReference>